<name>A0A4Q7KFA9_9PSEU</name>
<gene>
    <name evidence="1" type="ORF">EV193_11042</name>
</gene>
<keyword evidence="2" id="KW-1185">Reference proteome</keyword>
<proteinExistence type="predicted"/>
<dbReference type="EMBL" id="SGWQ01000010">
    <property type="protein sequence ID" value="RZS33892.1"/>
    <property type="molecule type" value="Genomic_DNA"/>
</dbReference>
<dbReference type="AlphaFoldDB" id="A0A4Q7KFA9"/>
<evidence type="ECO:0000313" key="1">
    <source>
        <dbReference type="EMBL" id="RZS33892.1"/>
    </source>
</evidence>
<evidence type="ECO:0000313" key="2">
    <source>
        <dbReference type="Proteomes" id="UP000294257"/>
    </source>
</evidence>
<reference evidence="1 2" key="1">
    <citation type="submission" date="2019-02" db="EMBL/GenBank/DDBJ databases">
        <title>Genomic Encyclopedia of Type Strains, Phase IV (KMG-IV): sequencing the most valuable type-strain genomes for metagenomic binning, comparative biology and taxonomic classification.</title>
        <authorList>
            <person name="Goeker M."/>
        </authorList>
    </citation>
    <scope>NUCLEOTIDE SEQUENCE [LARGE SCALE GENOMIC DNA]</scope>
    <source>
        <strain evidence="1 2">DSM 101727</strain>
    </source>
</reference>
<protein>
    <submittedName>
        <fullName evidence="1">Uncharacterized protein</fullName>
    </submittedName>
</protein>
<accession>A0A4Q7KFA9</accession>
<comment type="caution">
    <text evidence="1">The sequence shown here is derived from an EMBL/GenBank/DDBJ whole genome shotgun (WGS) entry which is preliminary data.</text>
</comment>
<sequence>MHSAEFARTQITTASGITSRDDRLPVDRPAYLWRPDGLPADARIRADAISRPWVAGTVESDTAPTATIARWNLQTGAVDTLDPQGSLSVKINGRGWITWTTDYATKAWLLADGKTVELPLPGGDYRYTVSSVNADGTLIGGSAIPGDRQEIVPLSWCAADLMRT</sequence>
<organism evidence="1 2">
    <name type="scientific">Herbihabitans rhizosphaerae</name>
    <dbReference type="NCBI Taxonomy" id="1872711"/>
    <lineage>
        <taxon>Bacteria</taxon>
        <taxon>Bacillati</taxon>
        <taxon>Actinomycetota</taxon>
        <taxon>Actinomycetes</taxon>
        <taxon>Pseudonocardiales</taxon>
        <taxon>Pseudonocardiaceae</taxon>
        <taxon>Herbihabitans</taxon>
    </lineage>
</organism>
<dbReference type="Proteomes" id="UP000294257">
    <property type="component" value="Unassembled WGS sequence"/>
</dbReference>